<name>A0A8S1PNQ7_PARPR</name>
<dbReference type="Proteomes" id="UP000688137">
    <property type="component" value="Unassembled WGS sequence"/>
</dbReference>
<dbReference type="AlphaFoldDB" id="A0A8S1PNQ7"/>
<dbReference type="OMA" id="YICEHCR"/>
<reference evidence="1" key="1">
    <citation type="submission" date="2021-01" db="EMBL/GenBank/DDBJ databases">
        <authorList>
            <consortium name="Genoscope - CEA"/>
            <person name="William W."/>
        </authorList>
    </citation>
    <scope>NUCLEOTIDE SEQUENCE</scope>
</reference>
<evidence type="ECO:0000313" key="1">
    <source>
        <dbReference type="EMBL" id="CAD8104785.1"/>
    </source>
</evidence>
<comment type="caution">
    <text evidence="1">The sequence shown here is derived from an EMBL/GenBank/DDBJ whole genome shotgun (WGS) entry which is preliminary data.</text>
</comment>
<keyword evidence="2" id="KW-1185">Reference proteome</keyword>
<accession>A0A8S1PNQ7</accession>
<sequence length="121" mass="14417">MDQNSISNMISQTINKKLIYICEHCRKCEIHKKLGYYSYSIQIEPKKQNQSHKLNNYLDDKENQMIDAFNRTKTSKNQSLKKVDKTSKLILEIRIPNQQLIQQYNQSLQKSLIKKDKKLKK</sequence>
<gene>
    <name evidence="1" type="ORF">PPRIM_AZ9-3.1.T1250068</name>
</gene>
<protein>
    <submittedName>
        <fullName evidence="1">Uncharacterized protein</fullName>
    </submittedName>
</protein>
<evidence type="ECO:0000313" key="2">
    <source>
        <dbReference type="Proteomes" id="UP000688137"/>
    </source>
</evidence>
<proteinExistence type="predicted"/>
<organism evidence="1 2">
    <name type="scientific">Paramecium primaurelia</name>
    <dbReference type="NCBI Taxonomy" id="5886"/>
    <lineage>
        <taxon>Eukaryota</taxon>
        <taxon>Sar</taxon>
        <taxon>Alveolata</taxon>
        <taxon>Ciliophora</taxon>
        <taxon>Intramacronucleata</taxon>
        <taxon>Oligohymenophorea</taxon>
        <taxon>Peniculida</taxon>
        <taxon>Parameciidae</taxon>
        <taxon>Paramecium</taxon>
    </lineage>
</organism>
<dbReference type="EMBL" id="CAJJDM010000128">
    <property type="protein sequence ID" value="CAD8104785.1"/>
    <property type="molecule type" value="Genomic_DNA"/>
</dbReference>